<accession>A0AAE1RLE0</accession>
<dbReference type="EMBL" id="JAVYJV010000015">
    <property type="protein sequence ID" value="KAK4353013.1"/>
    <property type="molecule type" value="Genomic_DNA"/>
</dbReference>
<proteinExistence type="predicted"/>
<sequence>MRSNSFPVPRANTINEPRDTYVEKHVEKIKNSKDLIISGPAQFEEFRASSSFNAYSSFDLFELEIQASSLRELELMEGTLSQLEADDETNHARHPIDIYIPKLIFSELLGLYEPNSDNWSTPYSGNNKSAKTRINGWNVVV</sequence>
<comment type="caution">
    <text evidence="1">The sequence shown here is derived from an EMBL/GenBank/DDBJ whole genome shotgun (WGS) entry which is preliminary data.</text>
</comment>
<dbReference type="AlphaFoldDB" id="A0AAE1RLE0"/>
<evidence type="ECO:0000313" key="2">
    <source>
        <dbReference type="Proteomes" id="UP001291623"/>
    </source>
</evidence>
<gene>
    <name evidence="1" type="ORF">RND71_028531</name>
</gene>
<name>A0AAE1RLE0_9SOLA</name>
<reference evidence="1" key="1">
    <citation type="submission" date="2023-12" db="EMBL/GenBank/DDBJ databases">
        <title>Genome assembly of Anisodus tanguticus.</title>
        <authorList>
            <person name="Wang Y.-J."/>
        </authorList>
    </citation>
    <scope>NUCLEOTIDE SEQUENCE</scope>
    <source>
        <strain evidence="1">KB-2021</strain>
        <tissue evidence="1">Leaf</tissue>
    </source>
</reference>
<dbReference type="Proteomes" id="UP001291623">
    <property type="component" value="Unassembled WGS sequence"/>
</dbReference>
<organism evidence="1 2">
    <name type="scientific">Anisodus tanguticus</name>
    <dbReference type="NCBI Taxonomy" id="243964"/>
    <lineage>
        <taxon>Eukaryota</taxon>
        <taxon>Viridiplantae</taxon>
        <taxon>Streptophyta</taxon>
        <taxon>Embryophyta</taxon>
        <taxon>Tracheophyta</taxon>
        <taxon>Spermatophyta</taxon>
        <taxon>Magnoliopsida</taxon>
        <taxon>eudicotyledons</taxon>
        <taxon>Gunneridae</taxon>
        <taxon>Pentapetalae</taxon>
        <taxon>asterids</taxon>
        <taxon>lamiids</taxon>
        <taxon>Solanales</taxon>
        <taxon>Solanaceae</taxon>
        <taxon>Solanoideae</taxon>
        <taxon>Hyoscyameae</taxon>
        <taxon>Anisodus</taxon>
    </lineage>
</organism>
<evidence type="ECO:0000313" key="1">
    <source>
        <dbReference type="EMBL" id="KAK4353013.1"/>
    </source>
</evidence>
<keyword evidence="2" id="KW-1185">Reference proteome</keyword>
<protein>
    <submittedName>
        <fullName evidence="1">Uncharacterized protein</fullName>
    </submittedName>
</protein>